<gene>
    <name evidence="1" type="ORF">KIPB_009132</name>
</gene>
<dbReference type="EMBL" id="BDIP01003014">
    <property type="protein sequence ID" value="GCA63302.1"/>
    <property type="molecule type" value="Genomic_DNA"/>
</dbReference>
<comment type="caution">
    <text evidence="1">The sequence shown here is derived from an EMBL/GenBank/DDBJ whole genome shotgun (WGS) entry which is preliminary data.</text>
</comment>
<protein>
    <submittedName>
        <fullName evidence="1">Uncharacterized protein</fullName>
    </submittedName>
</protein>
<dbReference type="Proteomes" id="UP000265618">
    <property type="component" value="Unassembled WGS sequence"/>
</dbReference>
<accession>A0A391P4X2</accession>
<organism evidence="1 2">
    <name type="scientific">Kipferlia bialata</name>
    <dbReference type="NCBI Taxonomy" id="797122"/>
    <lineage>
        <taxon>Eukaryota</taxon>
        <taxon>Metamonada</taxon>
        <taxon>Carpediemonas-like organisms</taxon>
        <taxon>Kipferlia</taxon>
    </lineage>
</organism>
<evidence type="ECO:0000313" key="2">
    <source>
        <dbReference type="Proteomes" id="UP000265618"/>
    </source>
</evidence>
<keyword evidence="2" id="KW-1185">Reference proteome</keyword>
<proteinExistence type="predicted"/>
<name>A0A391P4X2_9EUKA</name>
<evidence type="ECO:0000313" key="1">
    <source>
        <dbReference type="EMBL" id="GCA63302.1"/>
    </source>
</evidence>
<reference evidence="1 2" key="1">
    <citation type="journal article" date="2018" name="PLoS ONE">
        <title>The draft genome of Kipferlia bialata reveals reductive genome evolution in fornicate parasites.</title>
        <authorList>
            <person name="Tanifuji G."/>
            <person name="Takabayashi S."/>
            <person name="Kume K."/>
            <person name="Takagi M."/>
            <person name="Nakayama T."/>
            <person name="Kamikawa R."/>
            <person name="Inagaki Y."/>
            <person name="Hashimoto T."/>
        </authorList>
    </citation>
    <scope>NUCLEOTIDE SEQUENCE [LARGE SCALE GENOMIC DNA]</scope>
    <source>
        <strain evidence="1">NY0173</strain>
    </source>
</reference>
<feature type="non-terminal residue" evidence="1">
    <location>
        <position position="1"/>
    </location>
</feature>
<dbReference type="AlphaFoldDB" id="A0A391P4X2"/>
<sequence length="72" mass="7686">ADQHTLSSPDGDWIDPVSKATTYHPDPTRSLATLSVTPVVEVPGIAIVSFHLLDSSGSDIPVKLDVTCYYST</sequence>